<dbReference type="Proteomes" id="UP000283522">
    <property type="component" value="Unassembled WGS sequence"/>
</dbReference>
<name>A0A418PWN6_9BACT</name>
<evidence type="ECO:0000313" key="1">
    <source>
        <dbReference type="EMBL" id="RIW18479.1"/>
    </source>
</evidence>
<reference evidence="1 2" key="1">
    <citation type="submission" date="2018-09" db="EMBL/GenBank/DDBJ databases">
        <authorList>
            <person name="Wang X."/>
            <person name="Du Z."/>
        </authorList>
    </citation>
    <scope>NUCLEOTIDE SEQUENCE [LARGE SCALE GENOMIC DNA]</scope>
    <source>
        <strain evidence="1 2">N3</strain>
    </source>
</reference>
<dbReference type="AlphaFoldDB" id="A0A418PWN6"/>
<dbReference type="EMBL" id="QXML01000001">
    <property type="protein sequence ID" value="RIW18479.1"/>
    <property type="molecule type" value="Genomic_DNA"/>
</dbReference>
<organism evidence="1 2">
    <name type="scientific">Algoriphagus lacus</name>
    <dbReference type="NCBI Taxonomy" id="2056311"/>
    <lineage>
        <taxon>Bacteria</taxon>
        <taxon>Pseudomonadati</taxon>
        <taxon>Bacteroidota</taxon>
        <taxon>Cytophagia</taxon>
        <taxon>Cytophagales</taxon>
        <taxon>Cyclobacteriaceae</taxon>
        <taxon>Algoriphagus</taxon>
    </lineage>
</organism>
<evidence type="ECO:0000313" key="2">
    <source>
        <dbReference type="Proteomes" id="UP000283522"/>
    </source>
</evidence>
<comment type="caution">
    <text evidence="1">The sequence shown here is derived from an EMBL/GenBank/DDBJ whole genome shotgun (WGS) entry which is preliminary data.</text>
</comment>
<accession>A0A418PWN6</accession>
<keyword evidence="2" id="KW-1185">Reference proteome</keyword>
<sequence length="72" mass="8523">MLVRFRISQYAKTDPKLKKAEYGFFWPFFKKCLYAIVHQSTSFGQNFKKKQVAESLKIFEGRPQKKAPSRAF</sequence>
<gene>
    <name evidence="1" type="ORF">D0X99_01975</name>
</gene>
<protein>
    <submittedName>
        <fullName evidence="1">Uncharacterized protein</fullName>
    </submittedName>
</protein>
<proteinExistence type="predicted"/>